<dbReference type="Proteomes" id="UP000789860">
    <property type="component" value="Unassembled WGS sequence"/>
</dbReference>
<reference evidence="1" key="1">
    <citation type="submission" date="2021-06" db="EMBL/GenBank/DDBJ databases">
        <authorList>
            <person name="Kallberg Y."/>
            <person name="Tangrot J."/>
            <person name="Rosling A."/>
        </authorList>
    </citation>
    <scope>NUCLEOTIDE SEQUENCE</scope>
    <source>
        <strain evidence="1">AU212A</strain>
    </source>
</reference>
<proteinExistence type="predicted"/>
<sequence length="259" mass="29867">MSHHLLVNRRYTIVAQRLPEEYIEEQQNFLSYIYFKRTEYNYPLNLMGNIDEMPIAFNMPNQTTIEKSRTRTISILTTSHEYTCFIFSDGVYVHANLCGSNPCSLLILDSFTAHRTDPVKCCLKERNTDIAVIPSRLTSHLQPLDVSLNKAFKAKGAWDNIDPAMIRRSFKYCGVSTEMDSSEDSSIFDFEVSSKKKRRISIEEEGKSNELGSENIEDVEDNESNNDWPPNIDQKQSSSNQIKKQKSVNLLKNYIEKKI</sequence>
<evidence type="ECO:0000313" key="1">
    <source>
        <dbReference type="EMBL" id="CAG8453269.1"/>
    </source>
</evidence>
<protein>
    <submittedName>
        <fullName evidence="1">7500_t:CDS:1</fullName>
    </submittedName>
</protein>
<keyword evidence="2" id="KW-1185">Reference proteome</keyword>
<organism evidence="1 2">
    <name type="scientific">Scutellospora calospora</name>
    <dbReference type="NCBI Taxonomy" id="85575"/>
    <lineage>
        <taxon>Eukaryota</taxon>
        <taxon>Fungi</taxon>
        <taxon>Fungi incertae sedis</taxon>
        <taxon>Mucoromycota</taxon>
        <taxon>Glomeromycotina</taxon>
        <taxon>Glomeromycetes</taxon>
        <taxon>Diversisporales</taxon>
        <taxon>Gigasporaceae</taxon>
        <taxon>Scutellospora</taxon>
    </lineage>
</organism>
<accession>A0ACA9K5R6</accession>
<dbReference type="EMBL" id="CAJVPM010000854">
    <property type="protein sequence ID" value="CAG8453269.1"/>
    <property type="molecule type" value="Genomic_DNA"/>
</dbReference>
<evidence type="ECO:0000313" key="2">
    <source>
        <dbReference type="Proteomes" id="UP000789860"/>
    </source>
</evidence>
<comment type="caution">
    <text evidence="1">The sequence shown here is derived from an EMBL/GenBank/DDBJ whole genome shotgun (WGS) entry which is preliminary data.</text>
</comment>
<gene>
    <name evidence="1" type="ORF">SCALOS_LOCUS1283</name>
</gene>
<name>A0ACA9K5R6_9GLOM</name>